<dbReference type="RefSeq" id="WP_125118731.1">
    <property type="nucleotide sequence ID" value="NZ_AP019309.1"/>
</dbReference>
<evidence type="ECO:0000313" key="2">
    <source>
        <dbReference type="Proteomes" id="UP000268059"/>
    </source>
</evidence>
<dbReference type="SUPFAM" id="SSF52833">
    <property type="entry name" value="Thioredoxin-like"/>
    <property type="match status" value="1"/>
</dbReference>
<protein>
    <recommendedName>
        <fullName evidence="3">Thioredoxin domain-containing protein</fullName>
    </recommendedName>
</protein>
<dbReference type="KEGG" id="ebm:SG0102_07490"/>
<dbReference type="Proteomes" id="UP000268059">
    <property type="component" value="Chromosome"/>
</dbReference>
<proteinExistence type="predicted"/>
<dbReference type="OrthoDB" id="1650491at2"/>
<dbReference type="InterPro" id="IPR036249">
    <property type="entry name" value="Thioredoxin-like_sf"/>
</dbReference>
<dbReference type="EMBL" id="AP019309">
    <property type="protein sequence ID" value="BBH25815.1"/>
    <property type="molecule type" value="Genomic_DNA"/>
</dbReference>
<reference evidence="1 2" key="1">
    <citation type="submission" date="2018-11" db="EMBL/GenBank/DDBJ databases">
        <title>Novel Erysipelotrichaceae bacterium isolated from small intestine of a swine.</title>
        <authorList>
            <person name="Kim J.S."/>
            <person name="Choe H."/>
            <person name="Lee Y.R."/>
            <person name="Kim K.M."/>
            <person name="Park D.S."/>
        </authorList>
    </citation>
    <scope>NUCLEOTIDE SEQUENCE [LARGE SCALE GENOMIC DNA]</scope>
    <source>
        <strain evidence="1 2">SG0102</strain>
    </source>
</reference>
<dbReference type="Gene3D" id="3.40.30.10">
    <property type="entry name" value="Glutaredoxin"/>
    <property type="match status" value="1"/>
</dbReference>
<evidence type="ECO:0008006" key="3">
    <source>
        <dbReference type="Google" id="ProtNLM"/>
    </source>
</evidence>
<organism evidence="1 2">
    <name type="scientific">Intestinibaculum porci</name>
    <dbReference type="NCBI Taxonomy" id="2487118"/>
    <lineage>
        <taxon>Bacteria</taxon>
        <taxon>Bacillati</taxon>
        <taxon>Bacillota</taxon>
        <taxon>Erysipelotrichia</taxon>
        <taxon>Erysipelotrichales</taxon>
        <taxon>Erysipelotrichaceae</taxon>
        <taxon>Intestinibaculum</taxon>
    </lineage>
</organism>
<evidence type="ECO:0000313" key="1">
    <source>
        <dbReference type="EMBL" id="BBH25815.1"/>
    </source>
</evidence>
<name>A0A3G9JBT1_9FIRM</name>
<accession>A0A3G9JBT1</accession>
<sequence length="136" mass="15522">MKFIKKFAKEISVFGLVLVVFLCLLAYRIATYATYKTISAAQLEKMIANKKDFILVAGTSSDSSMSSYQDVMTEFATKNRKYKIYYVNKNSAYVKKTLKKAVATPATFIIKDGKVKAYRSGALQYYYLKDFVQSNY</sequence>
<dbReference type="InParanoid" id="A0A3G9JBT1"/>
<keyword evidence="2" id="KW-1185">Reference proteome</keyword>
<dbReference type="AlphaFoldDB" id="A0A3G9JBT1"/>
<gene>
    <name evidence="1" type="ORF">SG0102_07490</name>
</gene>